<dbReference type="OrthoDB" id="2123952at2759"/>
<dbReference type="InterPro" id="IPR050815">
    <property type="entry name" value="TF_fung"/>
</dbReference>
<dbReference type="InterPro" id="IPR036864">
    <property type="entry name" value="Zn2-C6_fun-type_DNA-bd_sf"/>
</dbReference>
<accession>A0A5M3MR40</accession>
<dbReference type="GeneID" id="19207739"/>
<dbReference type="SMART" id="SM00066">
    <property type="entry name" value="GAL4"/>
    <property type="match status" value="1"/>
</dbReference>
<keyword evidence="2" id="KW-0479">Metal-binding</keyword>
<comment type="caution">
    <text evidence="8">The sequence shown here is derived from an EMBL/GenBank/DDBJ whole genome shotgun (WGS) entry which is preliminary data.</text>
</comment>
<protein>
    <recommendedName>
        <fullName evidence="7">Zn(2)-C6 fungal-type domain-containing protein</fullName>
    </recommendedName>
</protein>
<evidence type="ECO:0000313" key="8">
    <source>
        <dbReference type="EMBL" id="EIW80991.1"/>
    </source>
</evidence>
<dbReference type="PANTHER" id="PTHR47338">
    <property type="entry name" value="ZN(II)2CYS6 TRANSCRIPTION FACTOR (EUROFUNG)-RELATED"/>
    <property type="match status" value="1"/>
</dbReference>
<reference evidence="9" key="1">
    <citation type="journal article" date="2012" name="Science">
        <title>The Paleozoic origin of enzymatic lignin decomposition reconstructed from 31 fungal genomes.</title>
        <authorList>
            <person name="Floudas D."/>
            <person name="Binder M."/>
            <person name="Riley R."/>
            <person name="Barry K."/>
            <person name="Blanchette R.A."/>
            <person name="Henrissat B."/>
            <person name="Martinez A.T."/>
            <person name="Otillar R."/>
            <person name="Spatafora J.W."/>
            <person name="Yadav J.S."/>
            <person name="Aerts A."/>
            <person name="Benoit I."/>
            <person name="Boyd A."/>
            <person name="Carlson A."/>
            <person name="Copeland A."/>
            <person name="Coutinho P.M."/>
            <person name="de Vries R.P."/>
            <person name="Ferreira P."/>
            <person name="Findley K."/>
            <person name="Foster B."/>
            <person name="Gaskell J."/>
            <person name="Glotzer D."/>
            <person name="Gorecki P."/>
            <person name="Heitman J."/>
            <person name="Hesse C."/>
            <person name="Hori C."/>
            <person name="Igarashi K."/>
            <person name="Jurgens J.A."/>
            <person name="Kallen N."/>
            <person name="Kersten P."/>
            <person name="Kohler A."/>
            <person name="Kuees U."/>
            <person name="Kumar T.K.A."/>
            <person name="Kuo A."/>
            <person name="LaButti K."/>
            <person name="Larrondo L.F."/>
            <person name="Lindquist E."/>
            <person name="Ling A."/>
            <person name="Lombard V."/>
            <person name="Lucas S."/>
            <person name="Lundell T."/>
            <person name="Martin R."/>
            <person name="McLaughlin D.J."/>
            <person name="Morgenstern I."/>
            <person name="Morin E."/>
            <person name="Murat C."/>
            <person name="Nagy L.G."/>
            <person name="Nolan M."/>
            <person name="Ohm R.A."/>
            <person name="Patyshakuliyeva A."/>
            <person name="Rokas A."/>
            <person name="Ruiz-Duenas F.J."/>
            <person name="Sabat G."/>
            <person name="Salamov A."/>
            <person name="Samejima M."/>
            <person name="Schmutz J."/>
            <person name="Slot J.C."/>
            <person name="St John F."/>
            <person name="Stenlid J."/>
            <person name="Sun H."/>
            <person name="Sun S."/>
            <person name="Syed K."/>
            <person name="Tsang A."/>
            <person name="Wiebenga A."/>
            <person name="Young D."/>
            <person name="Pisabarro A."/>
            <person name="Eastwood D.C."/>
            <person name="Martin F."/>
            <person name="Cullen D."/>
            <person name="Grigoriev I.V."/>
            <person name="Hibbett D.S."/>
        </authorList>
    </citation>
    <scope>NUCLEOTIDE SEQUENCE [LARGE SCALE GENOMIC DNA]</scope>
    <source>
        <strain evidence="9">RWD-64-598 SS2</strain>
    </source>
</reference>
<evidence type="ECO:0000259" key="7">
    <source>
        <dbReference type="PROSITE" id="PS50048"/>
    </source>
</evidence>
<feature type="region of interest" description="Disordered" evidence="6">
    <location>
        <begin position="82"/>
        <end position="144"/>
    </location>
</feature>
<evidence type="ECO:0000256" key="2">
    <source>
        <dbReference type="ARBA" id="ARBA00022723"/>
    </source>
</evidence>
<dbReference type="PROSITE" id="PS50048">
    <property type="entry name" value="ZN2_CY6_FUNGAL_2"/>
    <property type="match status" value="1"/>
</dbReference>
<dbReference type="GO" id="GO:0008270">
    <property type="term" value="F:zinc ion binding"/>
    <property type="evidence" value="ECO:0007669"/>
    <property type="project" value="InterPro"/>
</dbReference>
<evidence type="ECO:0000256" key="1">
    <source>
        <dbReference type="ARBA" id="ARBA00004123"/>
    </source>
</evidence>
<dbReference type="AlphaFoldDB" id="A0A5M3MR40"/>
<dbReference type="Proteomes" id="UP000053558">
    <property type="component" value="Unassembled WGS sequence"/>
</dbReference>
<proteinExistence type="predicted"/>
<dbReference type="CDD" id="cd12148">
    <property type="entry name" value="fungal_TF_MHR"/>
    <property type="match status" value="1"/>
</dbReference>
<dbReference type="Pfam" id="PF00172">
    <property type="entry name" value="Zn_clus"/>
    <property type="match status" value="1"/>
</dbReference>
<dbReference type="PANTHER" id="PTHR47338:SF5">
    <property type="entry name" value="ZN(II)2CYS6 TRANSCRIPTION FACTOR (EUROFUNG)"/>
    <property type="match status" value="1"/>
</dbReference>
<evidence type="ECO:0000256" key="6">
    <source>
        <dbReference type="SAM" id="MobiDB-lite"/>
    </source>
</evidence>
<dbReference type="GO" id="GO:0005634">
    <property type="term" value="C:nucleus"/>
    <property type="evidence" value="ECO:0007669"/>
    <property type="project" value="UniProtKB-SubCell"/>
</dbReference>
<dbReference type="SUPFAM" id="SSF57701">
    <property type="entry name" value="Zn2/Cys6 DNA-binding domain"/>
    <property type="match status" value="1"/>
</dbReference>
<gene>
    <name evidence="8" type="ORF">CONPUDRAFT_55671</name>
</gene>
<evidence type="ECO:0000256" key="3">
    <source>
        <dbReference type="ARBA" id="ARBA00023015"/>
    </source>
</evidence>
<keyword evidence="9" id="KW-1185">Reference proteome</keyword>
<organism evidence="8 9">
    <name type="scientific">Coniophora puteana (strain RWD-64-598)</name>
    <name type="common">Brown rot fungus</name>
    <dbReference type="NCBI Taxonomy" id="741705"/>
    <lineage>
        <taxon>Eukaryota</taxon>
        <taxon>Fungi</taxon>
        <taxon>Dikarya</taxon>
        <taxon>Basidiomycota</taxon>
        <taxon>Agaricomycotina</taxon>
        <taxon>Agaricomycetes</taxon>
        <taxon>Agaricomycetidae</taxon>
        <taxon>Boletales</taxon>
        <taxon>Coniophorineae</taxon>
        <taxon>Coniophoraceae</taxon>
        <taxon>Coniophora</taxon>
    </lineage>
</organism>
<keyword evidence="5" id="KW-0539">Nucleus</keyword>
<dbReference type="OMA" id="EWLTHQA"/>
<evidence type="ECO:0000313" key="9">
    <source>
        <dbReference type="Proteomes" id="UP000053558"/>
    </source>
</evidence>
<feature type="region of interest" description="Disordered" evidence="6">
    <location>
        <begin position="1"/>
        <end position="45"/>
    </location>
</feature>
<evidence type="ECO:0000256" key="4">
    <source>
        <dbReference type="ARBA" id="ARBA00023163"/>
    </source>
</evidence>
<comment type="subcellular location">
    <subcellularLocation>
        <location evidence="1">Nucleus</location>
    </subcellularLocation>
</comment>
<feature type="region of interest" description="Disordered" evidence="6">
    <location>
        <begin position="775"/>
        <end position="796"/>
    </location>
</feature>
<feature type="domain" description="Zn(2)-C6 fungal-type" evidence="7">
    <location>
        <begin position="53"/>
        <end position="86"/>
    </location>
</feature>
<dbReference type="InterPro" id="IPR001138">
    <property type="entry name" value="Zn2Cys6_DnaBD"/>
</dbReference>
<dbReference type="GO" id="GO:0000981">
    <property type="term" value="F:DNA-binding transcription factor activity, RNA polymerase II-specific"/>
    <property type="evidence" value="ECO:0007669"/>
    <property type="project" value="InterPro"/>
</dbReference>
<dbReference type="Gene3D" id="4.10.240.10">
    <property type="entry name" value="Zn(2)-C6 fungal-type DNA-binding domain"/>
    <property type="match status" value="1"/>
</dbReference>
<dbReference type="RefSeq" id="XP_007768212.1">
    <property type="nucleotide sequence ID" value="XM_007770022.1"/>
</dbReference>
<dbReference type="KEGG" id="cput:CONPUDRAFT_55671"/>
<keyword evidence="3" id="KW-0805">Transcription regulation</keyword>
<dbReference type="EMBL" id="JH711578">
    <property type="protein sequence ID" value="EIW80991.1"/>
    <property type="molecule type" value="Genomic_DNA"/>
</dbReference>
<sequence>MSPEATPHTPPQGLDADSSLKNRKSRRDKPRLELAPDQPLTTQGRPRARVYVACVQCRSRKIRCDGAKPACHNCIRRSKATDTCSYDAVPKRRGPDKVPGARQRMSRGVRADSESDVVAARRRRRKRHDEGESTGSGATEATVEGGLNLSDPLMSVLGPPLVGSSLSDQPQFSDEISITPSTFQGDSLPPLDPIAISSSATNLTQGTLADVQHPHVSVVDAYITQLPDDDDESVDENIVNITAEPSLDFTRKTWWDSLLALYSSPNAFHLPTLNQSERNDAMNLVTNDIRFLFRSTNYWFSFFHVPHFLSSYFDPEKRERMQPALLPAMLMMATFLQSSEAGLGKIGRAKAFRLRDIAQGALEASFNARWIDETLAQAAWLLAMFEVCADPFDGKTRSASGVMMLDTIMRALSLTFLDVDDPKTSKFAPRSVPSVPTTHDALIGMHSMEASLQSMSVYPIVGATQTYHSMGCSCASMSLGERWPGSHEYAPLWVSAPAWDDTSTEIELRKEVCRRVCWSSLMLAAGLTSYIASSNGVPPDLYLSEPSNFALLFPGETPSNSSSLSMALTSTTSAKDSIWALIYRAMLLWHSCLRVRHNPNVSDKEAAQFGVNAWLEADAIERALDAHTCGMERTFLFQGHEYLFNVRTCIAQEFHKFIPPNAILSTGLFHRKKAEEWLSHQANLARRVVDSMHTLTGQATSNLHLRPFFIFWFMSQIGRSLNLWYRDQSLTLALDVAIAFLQPIDYLNALWPHEEQRRKCEKLRNELAQCCAIAGRPPPPQSPFDATTMRPSTSTL</sequence>
<evidence type="ECO:0000256" key="5">
    <source>
        <dbReference type="ARBA" id="ARBA00023242"/>
    </source>
</evidence>
<dbReference type="CDD" id="cd00067">
    <property type="entry name" value="GAL4"/>
    <property type="match status" value="1"/>
</dbReference>
<name>A0A5M3MR40_CONPW</name>
<keyword evidence="4" id="KW-0804">Transcription</keyword>